<organism evidence="2 3">
    <name type="scientific">Pyruvatibacter mobilis</name>
    <dbReference type="NCBI Taxonomy" id="1712261"/>
    <lineage>
        <taxon>Bacteria</taxon>
        <taxon>Pseudomonadati</taxon>
        <taxon>Pseudomonadota</taxon>
        <taxon>Alphaproteobacteria</taxon>
        <taxon>Hyphomicrobiales</taxon>
        <taxon>Parvibaculaceae</taxon>
        <taxon>Pyruvatibacter</taxon>
    </lineage>
</organism>
<dbReference type="OrthoDB" id="7679021at2"/>
<dbReference type="Proteomes" id="UP000470384">
    <property type="component" value="Unassembled WGS sequence"/>
</dbReference>
<keyword evidence="1" id="KW-0812">Transmembrane</keyword>
<dbReference type="AlphaFoldDB" id="A0A845QCQ7"/>
<reference evidence="2 3" key="1">
    <citation type="journal article" date="2016" name="Int. J. Syst. Evol. Microbiol.">
        <title>Pyruvatibacter mobilis gen. nov., sp. nov., a marine bacterium from the culture broth of Picochlorum sp. 122.</title>
        <authorList>
            <person name="Wang G."/>
            <person name="Tang M."/>
            <person name="Wu H."/>
            <person name="Dai S."/>
            <person name="Li T."/>
            <person name="Chen C."/>
            <person name="He H."/>
            <person name="Fan J."/>
            <person name="Xiang W."/>
            <person name="Li X."/>
        </authorList>
    </citation>
    <scope>NUCLEOTIDE SEQUENCE [LARGE SCALE GENOMIC DNA]</scope>
    <source>
        <strain evidence="2 3">GYP-11</strain>
    </source>
</reference>
<proteinExistence type="predicted"/>
<comment type="caution">
    <text evidence="2">The sequence shown here is derived from an EMBL/GenBank/DDBJ whole genome shotgun (WGS) entry which is preliminary data.</text>
</comment>
<sequence>MLFDLVSVLWRLAAVSAAIAVILHLMGTSAHEVLAKIGATPEEIGDLIARGWELALPNLMLGIVVIVPLWLIVFMMRPPRG</sequence>
<evidence type="ECO:0000313" key="3">
    <source>
        <dbReference type="Proteomes" id="UP000470384"/>
    </source>
</evidence>
<keyword evidence="1" id="KW-0472">Membrane</keyword>
<feature type="transmembrane region" description="Helical" evidence="1">
    <location>
        <begin position="59"/>
        <end position="76"/>
    </location>
</feature>
<accession>A0A845QCQ7</accession>
<keyword evidence="3" id="KW-1185">Reference proteome</keyword>
<evidence type="ECO:0000313" key="2">
    <source>
        <dbReference type="EMBL" id="NBG96352.1"/>
    </source>
</evidence>
<protein>
    <submittedName>
        <fullName evidence="2">Uncharacterized protein</fullName>
    </submittedName>
</protein>
<name>A0A845QCQ7_9HYPH</name>
<dbReference type="EMBL" id="WXYQ01000007">
    <property type="protein sequence ID" value="NBG96352.1"/>
    <property type="molecule type" value="Genomic_DNA"/>
</dbReference>
<dbReference type="RefSeq" id="WP_027839242.1">
    <property type="nucleotide sequence ID" value="NZ_BMHN01000001.1"/>
</dbReference>
<evidence type="ECO:0000256" key="1">
    <source>
        <dbReference type="SAM" id="Phobius"/>
    </source>
</evidence>
<gene>
    <name evidence="2" type="ORF">GTQ45_11465</name>
</gene>
<keyword evidence="1" id="KW-1133">Transmembrane helix</keyword>
<dbReference type="GeneID" id="300655502"/>